<evidence type="ECO:0000256" key="1">
    <source>
        <dbReference type="SAM" id="Phobius"/>
    </source>
</evidence>
<dbReference type="OrthoDB" id="9839329at2"/>
<keyword evidence="1" id="KW-1133">Transmembrane helix</keyword>
<dbReference type="AlphaFoldDB" id="A0A1C0Z250"/>
<keyword evidence="3" id="KW-1185">Reference proteome</keyword>
<keyword evidence="1" id="KW-0472">Membrane</keyword>
<comment type="caution">
    <text evidence="2">The sequence shown here is derived from an EMBL/GenBank/DDBJ whole genome shotgun (WGS) entry which is preliminary data.</text>
</comment>
<evidence type="ECO:0000313" key="3">
    <source>
        <dbReference type="Proteomes" id="UP000093482"/>
    </source>
</evidence>
<name>A0A1C0Z250_9BACL</name>
<dbReference type="Proteomes" id="UP000093482">
    <property type="component" value="Unassembled WGS sequence"/>
</dbReference>
<reference evidence="2 3" key="1">
    <citation type="submission" date="2016-07" db="EMBL/GenBank/DDBJ databases">
        <title>Caryophanon latum genome sequencing.</title>
        <authorList>
            <person name="Verma A."/>
            <person name="Pal Y."/>
            <person name="Krishnamurthi S."/>
        </authorList>
    </citation>
    <scope>NUCLEOTIDE SEQUENCE [LARGE SCALE GENOMIC DNA]</scope>
    <source>
        <strain evidence="2 3">DSM 14151</strain>
    </source>
</reference>
<accession>A0A1C0Z250</accession>
<protein>
    <submittedName>
        <fullName evidence="2">Uncharacterized protein</fullName>
    </submittedName>
</protein>
<dbReference type="RefSeq" id="WP_066461649.1">
    <property type="nucleotide sequence ID" value="NZ_MATO01000007.1"/>
</dbReference>
<keyword evidence="1" id="KW-0812">Transmembrane</keyword>
<sequence length="104" mass="11573">MTEFLTDPTLVIASLIATIVGIIVGVAMHKMTDYNAWIIWGGISTFIFSWTSSVFLGYFFELATNGIDDSMLIMLILWVPLFFGIAVVAFVWGIVKYKGITINL</sequence>
<evidence type="ECO:0000313" key="2">
    <source>
        <dbReference type="EMBL" id="OCS93524.1"/>
    </source>
</evidence>
<gene>
    <name evidence="2" type="ORF">A6K76_05130</name>
</gene>
<feature type="transmembrane region" description="Helical" evidence="1">
    <location>
        <begin position="12"/>
        <end position="29"/>
    </location>
</feature>
<organism evidence="2 3">
    <name type="scientific">Caryophanon latum</name>
    <dbReference type="NCBI Taxonomy" id="33977"/>
    <lineage>
        <taxon>Bacteria</taxon>
        <taxon>Bacillati</taxon>
        <taxon>Bacillota</taxon>
        <taxon>Bacilli</taxon>
        <taxon>Bacillales</taxon>
        <taxon>Caryophanaceae</taxon>
        <taxon>Caryophanon</taxon>
    </lineage>
</organism>
<feature type="transmembrane region" description="Helical" evidence="1">
    <location>
        <begin position="72"/>
        <end position="95"/>
    </location>
</feature>
<proteinExistence type="predicted"/>
<feature type="transmembrane region" description="Helical" evidence="1">
    <location>
        <begin position="36"/>
        <end position="60"/>
    </location>
</feature>
<dbReference type="EMBL" id="MATO01000007">
    <property type="protein sequence ID" value="OCS93524.1"/>
    <property type="molecule type" value="Genomic_DNA"/>
</dbReference>